<organism evidence="11 12">
    <name type="scientific">Fluctibacter halophilus</name>
    <dbReference type="NCBI Taxonomy" id="226011"/>
    <lineage>
        <taxon>Bacteria</taxon>
        <taxon>Pseudomonadati</taxon>
        <taxon>Pseudomonadota</taxon>
        <taxon>Gammaproteobacteria</taxon>
        <taxon>Alteromonadales</taxon>
        <taxon>Alteromonadaceae</taxon>
        <taxon>Fluctibacter</taxon>
    </lineage>
</organism>
<evidence type="ECO:0000256" key="7">
    <source>
        <dbReference type="ARBA" id="ARBA00047989"/>
    </source>
</evidence>
<accession>A0ABS8G2E5</accession>
<dbReference type="Proteomes" id="UP001520878">
    <property type="component" value="Unassembled WGS sequence"/>
</dbReference>
<evidence type="ECO:0000256" key="8">
    <source>
        <dbReference type="ARBA" id="ARBA00048968"/>
    </source>
</evidence>
<dbReference type="Gene3D" id="3.60.140.10">
    <property type="entry name" value="CNF1/YfiH-like putative cysteine hydrolases"/>
    <property type="match status" value="1"/>
</dbReference>
<keyword evidence="5" id="KW-0378">Hydrolase</keyword>
<comment type="catalytic activity">
    <reaction evidence="8">
        <text>adenosine + phosphate = alpha-D-ribose 1-phosphate + adenine</text>
        <dbReference type="Rhea" id="RHEA:27642"/>
        <dbReference type="ChEBI" id="CHEBI:16335"/>
        <dbReference type="ChEBI" id="CHEBI:16708"/>
        <dbReference type="ChEBI" id="CHEBI:43474"/>
        <dbReference type="ChEBI" id="CHEBI:57720"/>
        <dbReference type="EC" id="2.4.2.1"/>
    </reaction>
    <physiologicalReaction direction="left-to-right" evidence="8">
        <dbReference type="Rhea" id="RHEA:27643"/>
    </physiologicalReaction>
</comment>
<dbReference type="InterPro" id="IPR003730">
    <property type="entry name" value="Cu_polyphenol_OxRdtase"/>
</dbReference>
<keyword evidence="12" id="KW-1185">Reference proteome</keyword>
<evidence type="ECO:0000256" key="3">
    <source>
        <dbReference type="ARBA" id="ARBA00022679"/>
    </source>
</evidence>
<comment type="catalytic activity">
    <reaction evidence="9">
        <text>S-methyl-5'-thioadenosine + phosphate = 5-(methylsulfanyl)-alpha-D-ribose 1-phosphate + adenine</text>
        <dbReference type="Rhea" id="RHEA:11852"/>
        <dbReference type="ChEBI" id="CHEBI:16708"/>
        <dbReference type="ChEBI" id="CHEBI:17509"/>
        <dbReference type="ChEBI" id="CHEBI:43474"/>
        <dbReference type="ChEBI" id="CHEBI:58533"/>
        <dbReference type="EC" id="2.4.2.28"/>
    </reaction>
    <physiologicalReaction direction="left-to-right" evidence="9">
        <dbReference type="Rhea" id="RHEA:11853"/>
    </physiologicalReaction>
</comment>
<dbReference type="PANTHER" id="PTHR30616:SF2">
    <property type="entry name" value="PURINE NUCLEOSIDE PHOSPHORYLASE LACC1"/>
    <property type="match status" value="1"/>
</dbReference>
<keyword evidence="3" id="KW-0808">Transferase</keyword>
<evidence type="ECO:0000313" key="11">
    <source>
        <dbReference type="EMBL" id="MCC2614752.1"/>
    </source>
</evidence>
<keyword evidence="6" id="KW-0862">Zinc</keyword>
<dbReference type="NCBIfam" id="TIGR00726">
    <property type="entry name" value="peptidoglycan editing factor PgeF"/>
    <property type="match status" value="1"/>
</dbReference>
<dbReference type="InterPro" id="IPR038371">
    <property type="entry name" value="Cu_polyphenol_OxRdtase_sf"/>
</dbReference>
<evidence type="ECO:0000256" key="10">
    <source>
        <dbReference type="RuleBase" id="RU361274"/>
    </source>
</evidence>
<dbReference type="PANTHER" id="PTHR30616">
    <property type="entry name" value="UNCHARACTERIZED PROTEIN YFIH"/>
    <property type="match status" value="1"/>
</dbReference>
<evidence type="ECO:0000256" key="1">
    <source>
        <dbReference type="ARBA" id="ARBA00000553"/>
    </source>
</evidence>
<dbReference type="CDD" id="cd16833">
    <property type="entry name" value="YfiH"/>
    <property type="match status" value="1"/>
</dbReference>
<comment type="catalytic activity">
    <reaction evidence="1">
        <text>inosine + phosphate = alpha-D-ribose 1-phosphate + hypoxanthine</text>
        <dbReference type="Rhea" id="RHEA:27646"/>
        <dbReference type="ChEBI" id="CHEBI:17368"/>
        <dbReference type="ChEBI" id="CHEBI:17596"/>
        <dbReference type="ChEBI" id="CHEBI:43474"/>
        <dbReference type="ChEBI" id="CHEBI:57720"/>
        <dbReference type="EC" id="2.4.2.1"/>
    </reaction>
    <physiologicalReaction direction="left-to-right" evidence="1">
        <dbReference type="Rhea" id="RHEA:27647"/>
    </physiologicalReaction>
</comment>
<comment type="caution">
    <text evidence="11">The sequence shown here is derived from an EMBL/GenBank/DDBJ whole genome shotgun (WGS) entry which is preliminary data.</text>
</comment>
<proteinExistence type="inferred from homology"/>
<comment type="catalytic activity">
    <reaction evidence="7">
        <text>adenosine + H2O + H(+) = inosine + NH4(+)</text>
        <dbReference type="Rhea" id="RHEA:24408"/>
        <dbReference type="ChEBI" id="CHEBI:15377"/>
        <dbReference type="ChEBI" id="CHEBI:15378"/>
        <dbReference type="ChEBI" id="CHEBI:16335"/>
        <dbReference type="ChEBI" id="CHEBI:17596"/>
        <dbReference type="ChEBI" id="CHEBI:28938"/>
        <dbReference type="EC" id="3.5.4.4"/>
    </reaction>
    <physiologicalReaction direction="left-to-right" evidence="7">
        <dbReference type="Rhea" id="RHEA:24409"/>
    </physiologicalReaction>
</comment>
<evidence type="ECO:0000256" key="2">
    <source>
        <dbReference type="ARBA" id="ARBA00007353"/>
    </source>
</evidence>
<dbReference type="RefSeq" id="WP_229156671.1">
    <property type="nucleotide sequence ID" value="NZ_JAJEWP010000001.1"/>
</dbReference>
<evidence type="ECO:0000256" key="4">
    <source>
        <dbReference type="ARBA" id="ARBA00022723"/>
    </source>
</evidence>
<evidence type="ECO:0000313" key="12">
    <source>
        <dbReference type="Proteomes" id="UP001520878"/>
    </source>
</evidence>
<dbReference type="EMBL" id="JAJEWP010000001">
    <property type="protein sequence ID" value="MCC2614752.1"/>
    <property type="molecule type" value="Genomic_DNA"/>
</dbReference>
<dbReference type="SUPFAM" id="SSF64438">
    <property type="entry name" value="CNF1/YfiH-like putative cysteine hydrolases"/>
    <property type="match status" value="1"/>
</dbReference>
<protein>
    <recommendedName>
        <fullName evidence="10">Purine nucleoside phosphorylase</fullName>
    </recommendedName>
</protein>
<reference evidence="11 12" key="1">
    <citation type="submission" date="2021-10" db="EMBL/GenBank/DDBJ databases">
        <title>Draft genome of Aestuariibacter halophilus JC2043.</title>
        <authorList>
            <person name="Emsley S.A."/>
            <person name="Pfannmuller K.M."/>
            <person name="Ushijima B."/>
            <person name="Saw J.H."/>
            <person name="Videau P."/>
        </authorList>
    </citation>
    <scope>NUCLEOTIDE SEQUENCE [LARGE SCALE GENOMIC DNA]</scope>
    <source>
        <strain evidence="11 12">JC2043</strain>
    </source>
</reference>
<dbReference type="InterPro" id="IPR011324">
    <property type="entry name" value="Cytotoxic_necrot_fac-like_cat"/>
</dbReference>
<name>A0ABS8G2E5_9ALTE</name>
<gene>
    <name evidence="11" type="primary">pgeF</name>
    <name evidence="11" type="ORF">LJ739_00670</name>
</gene>
<evidence type="ECO:0000256" key="6">
    <source>
        <dbReference type="ARBA" id="ARBA00022833"/>
    </source>
</evidence>
<evidence type="ECO:0000256" key="5">
    <source>
        <dbReference type="ARBA" id="ARBA00022801"/>
    </source>
</evidence>
<keyword evidence="4" id="KW-0479">Metal-binding</keyword>
<comment type="similarity">
    <text evidence="2 10">Belongs to the purine nucleoside phosphorylase YfiH/LACC1 family.</text>
</comment>
<dbReference type="Pfam" id="PF02578">
    <property type="entry name" value="Cu-oxidase_4"/>
    <property type="match status" value="1"/>
</dbReference>
<evidence type="ECO:0000256" key="9">
    <source>
        <dbReference type="ARBA" id="ARBA00049893"/>
    </source>
</evidence>
<sequence length="250" mass="26658">MTSTPCKPLSLITPDWPDELGVRAYCTTRQGGLSTGAYTSLNLALHVGDDPDTVAANRSRLPGHDKIVWLEQVHSADCVSVDASSSGQPPIIADAAITDTTGLTVGVMTADCIPVLFCDIQGRQVAAAHAGWRGLLAGVLENTVHSFQAPAEQLLAWIGPCIRQAHFEVGADTVNAFADYPNHCVVVDNTWRIDLAGIAVERLNAAGVRAISDCGLCTYTDERRFYSHRRATHQGTAPTGRMFSAVMLSG</sequence>